<dbReference type="OrthoDB" id="2327946at2"/>
<evidence type="ECO:0000313" key="2">
    <source>
        <dbReference type="Proteomes" id="UP000051789"/>
    </source>
</evidence>
<dbReference type="RefSeq" id="WP_054750654.1">
    <property type="nucleotide sequence ID" value="NZ_AYZK01000004.1"/>
</dbReference>
<dbReference type="EMBL" id="AYZK01000004">
    <property type="protein sequence ID" value="KRM87006.1"/>
    <property type="molecule type" value="Genomic_DNA"/>
</dbReference>
<protein>
    <submittedName>
        <fullName evidence="1">Uncharacterized protein</fullName>
    </submittedName>
</protein>
<dbReference type="STRING" id="1423810.FD19_GL001590"/>
<gene>
    <name evidence="1" type="ORF">FD19_GL001590</name>
</gene>
<keyword evidence="2" id="KW-1185">Reference proteome</keyword>
<organism evidence="1 2">
    <name type="scientific">Lacticaseibacillus thailandensis DSM 22698 = JCM 13996</name>
    <dbReference type="NCBI Taxonomy" id="1423810"/>
    <lineage>
        <taxon>Bacteria</taxon>
        <taxon>Bacillati</taxon>
        <taxon>Bacillota</taxon>
        <taxon>Bacilli</taxon>
        <taxon>Lactobacillales</taxon>
        <taxon>Lactobacillaceae</taxon>
        <taxon>Lacticaseibacillus</taxon>
    </lineage>
</organism>
<dbReference type="PATRIC" id="fig|1423810.4.peg.1637"/>
<dbReference type="Proteomes" id="UP000051789">
    <property type="component" value="Unassembled WGS sequence"/>
</dbReference>
<sequence length="69" mass="7189">MIVRNADTATNGTLAVTGCYFGGVPATTPMLLVQRGAKGAANDDSDSSRDRIIFGAGQGGFADEAYYRQ</sequence>
<accession>A0A0R2C5T1</accession>
<evidence type="ECO:0000313" key="1">
    <source>
        <dbReference type="EMBL" id="KRM87006.1"/>
    </source>
</evidence>
<name>A0A0R2C5T1_9LACO</name>
<proteinExistence type="predicted"/>
<dbReference type="PROSITE" id="PS51257">
    <property type="entry name" value="PROKAR_LIPOPROTEIN"/>
    <property type="match status" value="1"/>
</dbReference>
<reference evidence="1 2" key="1">
    <citation type="journal article" date="2015" name="Genome Announc.">
        <title>Expanding the biotechnology potential of lactobacilli through comparative genomics of 213 strains and associated genera.</title>
        <authorList>
            <person name="Sun Z."/>
            <person name="Harris H.M."/>
            <person name="McCann A."/>
            <person name="Guo C."/>
            <person name="Argimon S."/>
            <person name="Zhang W."/>
            <person name="Yang X."/>
            <person name="Jeffery I.B."/>
            <person name="Cooney J.C."/>
            <person name="Kagawa T.F."/>
            <person name="Liu W."/>
            <person name="Song Y."/>
            <person name="Salvetti E."/>
            <person name="Wrobel A."/>
            <person name="Rasinkangas P."/>
            <person name="Parkhill J."/>
            <person name="Rea M.C."/>
            <person name="O'Sullivan O."/>
            <person name="Ritari J."/>
            <person name="Douillard F.P."/>
            <person name="Paul Ross R."/>
            <person name="Yang R."/>
            <person name="Briner A.E."/>
            <person name="Felis G.E."/>
            <person name="de Vos W.M."/>
            <person name="Barrangou R."/>
            <person name="Klaenhammer T.R."/>
            <person name="Caufield P.W."/>
            <person name="Cui Y."/>
            <person name="Zhang H."/>
            <person name="O'Toole P.W."/>
        </authorList>
    </citation>
    <scope>NUCLEOTIDE SEQUENCE [LARGE SCALE GENOMIC DNA]</scope>
    <source>
        <strain evidence="1 2">DSM 22698</strain>
    </source>
</reference>
<comment type="caution">
    <text evidence="1">The sequence shown here is derived from an EMBL/GenBank/DDBJ whole genome shotgun (WGS) entry which is preliminary data.</text>
</comment>
<dbReference type="AlphaFoldDB" id="A0A0R2C5T1"/>